<dbReference type="Proteomes" id="UP000234328">
    <property type="component" value="Unassembled WGS sequence"/>
</dbReference>
<dbReference type="RefSeq" id="WP_102068915.1">
    <property type="nucleotide sequence ID" value="NZ_PDNV01000003.1"/>
</dbReference>
<reference evidence="1 2" key="1">
    <citation type="submission" date="2017-10" db="EMBL/GenBank/DDBJ databases">
        <title>Two draft genome sequences of Pusillimonas sp. strains isolated from a nitrate- and radionuclide-contaminated groundwater in Russia.</title>
        <authorList>
            <person name="Grouzdev D.S."/>
            <person name="Tourova T.P."/>
            <person name="Goeva M.A."/>
            <person name="Babich T.L."/>
            <person name="Sokolova D.S."/>
            <person name="Abdullin R."/>
            <person name="Poltaraus A.B."/>
            <person name="Toshchakov S.V."/>
            <person name="Nazina T.N."/>
        </authorList>
    </citation>
    <scope>NUCLEOTIDE SEQUENCE [LARGE SCALE GENOMIC DNA]</scope>
    <source>
        <strain evidence="1 2">JR1/69-2-13</strain>
    </source>
</reference>
<sequence>MSYFDEFEGVTEPSKDHLVSFLQHAWGFLFDTMRNRLVGFERIAALDPLTAQMKGQVEVLIDDRKLDFDRIISAVDRLPRDDIGLAAYGLVGIPQGLKLSALVRLENRVGFFRSEEIIRKILRDIDDILNSTCDALKSAADRSRPDPLQYQSALLDVEMKTIQQEIKKTLKVLLDRIDQPSDRPATRKGKLAMAV</sequence>
<dbReference type="AlphaFoldDB" id="A0A2N4UIK1"/>
<proteinExistence type="predicted"/>
<organism evidence="1 2">
    <name type="scientific">Pollutimonas nitritireducens</name>
    <dbReference type="NCBI Taxonomy" id="2045209"/>
    <lineage>
        <taxon>Bacteria</taxon>
        <taxon>Pseudomonadati</taxon>
        <taxon>Pseudomonadota</taxon>
        <taxon>Betaproteobacteria</taxon>
        <taxon>Burkholderiales</taxon>
        <taxon>Alcaligenaceae</taxon>
        <taxon>Pollutimonas</taxon>
    </lineage>
</organism>
<dbReference type="OrthoDB" id="9840871at2"/>
<keyword evidence="2" id="KW-1185">Reference proteome</keyword>
<comment type="caution">
    <text evidence="1">The sequence shown here is derived from an EMBL/GenBank/DDBJ whole genome shotgun (WGS) entry which is preliminary data.</text>
</comment>
<name>A0A2N4UIK1_9BURK</name>
<evidence type="ECO:0000313" key="1">
    <source>
        <dbReference type="EMBL" id="PLC54838.1"/>
    </source>
</evidence>
<protein>
    <submittedName>
        <fullName evidence="1">Uncharacterized protein</fullName>
    </submittedName>
</protein>
<gene>
    <name evidence="1" type="ORF">CR155_05080</name>
</gene>
<dbReference type="EMBL" id="PDNV01000003">
    <property type="protein sequence ID" value="PLC54838.1"/>
    <property type="molecule type" value="Genomic_DNA"/>
</dbReference>
<accession>A0A2N4UIK1</accession>
<evidence type="ECO:0000313" key="2">
    <source>
        <dbReference type="Proteomes" id="UP000234328"/>
    </source>
</evidence>